<dbReference type="PANTHER" id="PTHR46229:SF2">
    <property type="entry name" value="BOLA-LIKE PROTEIN 1"/>
    <property type="match status" value="1"/>
</dbReference>
<dbReference type="Proteomes" id="UP000315782">
    <property type="component" value="Unassembled WGS sequence"/>
</dbReference>
<dbReference type="InterPro" id="IPR002634">
    <property type="entry name" value="BolA"/>
</dbReference>
<comment type="caution">
    <text evidence="3">The sequence shown here is derived from an EMBL/GenBank/DDBJ whole genome shotgun (WGS) entry which is preliminary data.</text>
</comment>
<dbReference type="InterPro" id="IPR036065">
    <property type="entry name" value="BolA-like_sf"/>
</dbReference>
<evidence type="ECO:0000313" key="4">
    <source>
        <dbReference type="Proteomes" id="UP000315782"/>
    </source>
</evidence>
<protein>
    <submittedName>
        <fullName evidence="3">BolA family transcriptional regulator</fullName>
    </submittedName>
</protein>
<gene>
    <name evidence="3" type="ORF">EVA96_03520</name>
</gene>
<accession>A0A520MEU8</accession>
<dbReference type="Pfam" id="PF01722">
    <property type="entry name" value="BolA"/>
    <property type="match status" value="1"/>
</dbReference>
<name>A0A520MEU8_9GAMM</name>
<dbReference type="SUPFAM" id="SSF82657">
    <property type="entry name" value="BolA-like"/>
    <property type="match status" value="1"/>
</dbReference>
<dbReference type="EMBL" id="SHBI01000030">
    <property type="protein sequence ID" value="RZO19734.1"/>
    <property type="molecule type" value="Genomic_DNA"/>
</dbReference>
<dbReference type="InterPro" id="IPR050961">
    <property type="entry name" value="BolA/IbaG_stress_morph_reg"/>
</dbReference>
<evidence type="ECO:0000256" key="2">
    <source>
        <dbReference type="RuleBase" id="RU003860"/>
    </source>
</evidence>
<comment type="similarity">
    <text evidence="1 2">Belongs to the BolA/IbaG family.</text>
</comment>
<dbReference type="PANTHER" id="PTHR46229">
    <property type="entry name" value="BOLA TRANSCRIPTION REGULATOR"/>
    <property type="match status" value="1"/>
</dbReference>
<evidence type="ECO:0000313" key="3">
    <source>
        <dbReference type="EMBL" id="RZO19734.1"/>
    </source>
</evidence>
<sequence length="102" mass="11784">MTERLIEKKIINSLNENFKLASLKIVNESFMHNVPEGSESHFKIVIVSDNFIKKSLIQRHKEIYKALGEIMNDIHALSIHAFDNMEFELNPMILDSPQCANK</sequence>
<dbReference type="PIRSF" id="PIRSF003113">
    <property type="entry name" value="BolA"/>
    <property type="match status" value="1"/>
</dbReference>
<dbReference type="AlphaFoldDB" id="A0A520MEU8"/>
<organism evidence="3 4">
    <name type="scientific">SAR86 cluster bacterium</name>
    <dbReference type="NCBI Taxonomy" id="2030880"/>
    <lineage>
        <taxon>Bacteria</taxon>
        <taxon>Pseudomonadati</taxon>
        <taxon>Pseudomonadota</taxon>
        <taxon>Gammaproteobacteria</taxon>
        <taxon>SAR86 cluster</taxon>
    </lineage>
</organism>
<reference evidence="3 4" key="1">
    <citation type="submission" date="2019-02" db="EMBL/GenBank/DDBJ databases">
        <title>Prokaryotic population dynamics and viral predation in marine succession experiment using metagenomics: the confinement effect.</title>
        <authorList>
            <person name="Haro-Moreno J.M."/>
            <person name="Rodriguez-Valera F."/>
            <person name="Lopez-Perez M."/>
        </authorList>
    </citation>
    <scope>NUCLEOTIDE SEQUENCE [LARGE SCALE GENOMIC DNA]</scope>
    <source>
        <strain evidence="3">MED-G163</strain>
    </source>
</reference>
<dbReference type="Gene3D" id="3.30.300.90">
    <property type="entry name" value="BolA-like"/>
    <property type="match status" value="1"/>
</dbReference>
<evidence type="ECO:0000256" key="1">
    <source>
        <dbReference type="ARBA" id="ARBA00005578"/>
    </source>
</evidence>
<proteinExistence type="inferred from homology"/>